<organism evidence="1 2">
    <name type="scientific">Streptomyces yaizuensis</name>
    <dbReference type="NCBI Taxonomy" id="2989713"/>
    <lineage>
        <taxon>Bacteria</taxon>
        <taxon>Bacillati</taxon>
        <taxon>Actinomycetota</taxon>
        <taxon>Actinomycetes</taxon>
        <taxon>Kitasatosporales</taxon>
        <taxon>Streptomycetaceae</taxon>
        <taxon>Streptomyces</taxon>
    </lineage>
</organism>
<proteinExistence type="predicted"/>
<name>A0ABQ5P2G7_9ACTN</name>
<accession>A0ABQ5P2G7</accession>
<sequence length="39" mass="4220">MAHADIDPTCPPRRRIGAALLAHHRSETQPLLVHGNPVA</sequence>
<reference evidence="1 2" key="1">
    <citation type="submission" date="2022-10" db="EMBL/GenBank/DDBJ databases">
        <title>Draft genome sequence of Streptomyces sp. YSPA8.</title>
        <authorList>
            <person name="Moriuchi R."/>
            <person name="Dohra H."/>
            <person name="Yamamura H."/>
            <person name="Kodani S."/>
        </authorList>
    </citation>
    <scope>NUCLEOTIDE SEQUENCE [LARGE SCALE GENOMIC DNA]</scope>
    <source>
        <strain evidence="1 2">YSPA8</strain>
    </source>
</reference>
<gene>
    <name evidence="1" type="ORF">SYYSPA8_20095</name>
</gene>
<protein>
    <submittedName>
        <fullName evidence="1">Uncharacterized protein</fullName>
    </submittedName>
</protein>
<evidence type="ECO:0000313" key="1">
    <source>
        <dbReference type="EMBL" id="GLF96638.1"/>
    </source>
</evidence>
<comment type="caution">
    <text evidence="1">The sequence shown here is derived from an EMBL/GenBank/DDBJ whole genome shotgun (WGS) entry which is preliminary data.</text>
</comment>
<keyword evidence="2" id="KW-1185">Reference proteome</keyword>
<dbReference type="Proteomes" id="UP001291653">
    <property type="component" value="Unassembled WGS sequence"/>
</dbReference>
<dbReference type="EMBL" id="BSBI01000008">
    <property type="protein sequence ID" value="GLF96638.1"/>
    <property type="molecule type" value="Genomic_DNA"/>
</dbReference>
<evidence type="ECO:0000313" key="2">
    <source>
        <dbReference type="Proteomes" id="UP001291653"/>
    </source>
</evidence>